<feature type="region of interest" description="Disordered" evidence="1">
    <location>
        <begin position="531"/>
        <end position="554"/>
    </location>
</feature>
<protein>
    <submittedName>
        <fullName evidence="3">Uncharacterized protein</fullName>
    </submittedName>
</protein>
<reference evidence="4" key="1">
    <citation type="submission" date="2014-10" db="EMBL/GenBank/DDBJ databases">
        <authorList>
            <person name="Kuske C.R."/>
            <person name="Challacombe J.F."/>
            <person name="Daligault H.E."/>
            <person name="Davenport K.W."/>
            <person name="Johnson S.L."/>
            <person name="Siddaramappa S."/>
            <person name="Petersen J.M."/>
        </authorList>
    </citation>
    <scope>NUCLEOTIDE SEQUENCE [LARGE SCALE GENOMIC DNA]</scope>
    <source>
        <strain evidence="4">CA97-1460</strain>
    </source>
</reference>
<keyword evidence="2" id="KW-0812">Transmembrane</keyword>
<feature type="compositionally biased region" description="Basic and acidic residues" evidence="1">
    <location>
        <begin position="540"/>
        <end position="554"/>
    </location>
</feature>
<dbReference type="Proteomes" id="UP000182521">
    <property type="component" value="Chromosome"/>
</dbReference>
<evidence type="ECO:0000313" key="3">
    <source>
        <dbReference type="EMBL" id="APC96536.1"/>
    </source>
</evidence>
<organism evidence="3 4">
    <name type="scientific">Francisella frigiditurris</name>
    <dbReference type="NCBI Taxonomy" id="1542390"/>
    <lineage>
        <taxon>Bacteria</taxon>
        <taxon>Pseudomonadati</taxon>
        <taxon>Pseudomonadota</taxon>
        <taxon>Gammaproteobacteria</taxon>
        <taxon>Thiotrichales</taxon>
        <taxon>Francisellaceae</taxon>
        <taxon>Francisella</taxon>
    </lineage>
</organism>
<feature type="transmembrane region" description="Helical" evidence="2">
    <location>
        <begin position="12"/>
        <end position="33"/>
    </location>
</feature>
<evidence type="ECO:0000256" key="2">
    <source>
        <dbReference type="SAM" id="Phobius"/>
    </source>
</evidence>
<dbReference type="OrthoDB" id="5605656at2"/>
<dbReference type="AlphaFoldDB" id="A0A1J0KRX5"/>
<proteinExistence type="predicted"/>
<evidence type="ECO:0000256" key="1">
    <source>
        <dbReference type="SAM" id="MobiDB-lite"/>
    </source>
</evidence>
<sequence>MRLYKDQKGSVLVMALIFSFIVMATIAALLYSAKIGLLTTRSIVKQETKEFFGETYLNQNINNIDFTTTNEHSVVGHIYKVEVDESKTESFFHENNNAELYQSEEYYSYLSLFKGYDLKDELEFSRKIIFNKLVANSYLKYDEEYTPINVPLLSLANITDPNEIKYRLNDDKKIDDEEKGYIGYIKKNKDTLSFNTSSGSNDIIVPKDLSEKYKVLLGWNLEDGRWYIFIALYDSEKIFITSTSLRNLMDDPLETTTDLEKWEQVISDPDGFEKVKNRILKDNILQAVWYYDQPDEAPSLLVSRKNEKTKMGSSKKSKSVSELEFYNVKYDTRKQKYEANFSDSLSFRNREIKEESTYMLVPDLQANLNASTVILFYPYDTSPELTSVSDFNYSGDYKIGRGLSTYIAAKEFGKPSMVSKNQANQGYITVYDKDTVHQYEYTTGVANLKDKKDKTYFGEKISMVVPKFGYNFVFTNKKIHQNDFKLNEIRAIDVEGDVSAPQFLMGLDKGDSANYGKVYISPNGLKQKAAATLEEQPSDGDDKASENKKEDKKDGSFGNIYLDIRDLYPLGVVRIFSN</sequence>
<accession>A0A1J0KRX5</accession>
<gene>
    <name evidence="3" type="ORF">KX01_765</name>
</gene>
<dbReference type="RefSeq" id="WP_071663723.1">
    <property type="nucleotide sequence ID" value="NZ_CP009654.1"/>
</dbReference>
<name>A0A1J0KRX5_9GAMM</name>
<keyword evidence="2" id="KW-1133">Transmembrane helix</keyword>
<keyword evidence="2" id="KW-0472">Membrane</keyword>
<evidence type="ECO:0000313" key="4">
    <source>
        <dbReference type="Proteomes" id="UP000182521"/>
    </source>
</evidence>
<dbReference type="KEGG" id="frc:KX01_765"/>
<keyword evidence="4" id="KW-1185">Reference proteome</keyword>
<dbReference type="STRING" id="1542390.KX01_765"/>
<dbReference type="EMBL" id="CP009654">
    <property type="protein sequence ID" value="APC96536.1"/>
    <property type="molecule type" value="Genomic_DNA"/>
</dbReference>